<evidence type="ECO:0000259" key="5">
    <source>
        <dbReference type="Pfam" id="PF22936"/>
    </source>
</evidence>
<dbReference type="InterPro" id="IPR054722">
    <property type="entry name" value="PolX-like_BBD"/>
</dbReference>
<dbReference type="GO" id="GO:0004190">
    <property type="term" value="F:aspartic-type endopeptidase activity"/>
    <property type="evidence" value="ECO:0007669"/>
    <property type="project" value="UniProtKB-KW"/>
</dbReference>
<feature type="domain" description="Reverse transcriptase Ty1/copia-type" evidence="4">
    <location>
        <begin position="740"/>
        <end position="813"/>
    </location>
</feature>
<feature type="repeat" description="ANK" evidence="2">
    <location>
        <begin position="60"/>
        <end position="92"/>
    </location>
</feature>
<feature type="domain" description="Retrovirus-related Pol polyprotein from transposon TNT 1-94-like beta-barrel" evidence="5">
    <location>
        <begin position="301"/>
        <end position="373"/>
    </location>
</feature>
<proteinExistence type="predicted"/>
<feature type="repeat" description="ANK" evidence="2">
    <location>
        <begin position="12"/>
        <end position="34"/>
    </location>
</feature>
<name>A0A2N9J140_FAGSY</name>
<dbReference type="InterPro" id="IPR043502">
    <property type="entry name" value="DNA/RNA_pol_sf"/>
</dbReference>
<dbReference type="Pfam" id="PF07727">
    <property type="entry name" value="RVT_2"/>
    <property type="match status" value="1"/>
</dbReference>
<dbReference type="Pfam" id="PF12796">
    <property type="entry name" value="Ank_2"/>
    <property type="match status" value="1"/>
</dbReference>
<keyword evidence="1" id="KW-0645">Protease</keyword>
<dbReference type="SUPFAM" id="SSF56672">
    <property type="entry name" value="DNA/RNA polymerases"/>
    <property type="match status" value="1"/>
</dbReference>
<dbReference type="CDD" id="cd09272">
    <property type="entry name" value="RNase_HI_RT_Ty1"/>
    <property type="match status" value="1"/>
</dbReference>
<dbReference type="InterPro" id="IPR036770">
    <property type="entry name" value="Ankyrin_rpt-contain_sf"/>
</dbReference>
<evidence type="ECO:0000256" key="1">
    <source>
        <dbReference type="ARBA" id="ARBA00022750"/>
    </source>
</evidence>
<dbReference type="Gene3D" id="1.25.40.20">
    <property type="entry name" value="Ankyrin repeat-containing domain"/>
    <property type="match status" value="1"/>
</dbReference>
<dbReference type="Pfam" id="PF14223">
    <property type="entry name" value="Retrotran_gag_2"/>
    <property type="match status" value="1"/>
</dbReference>
<evidence type="ECO:0000256" key="2">
    <source>
        <dbReference type="PROSITE-ProRule" id="PRU00023"/>
    </source>
</evidence>
<evidence type="ECO:0000313" key="6">
    <source>
        <dbReference type="EMBL" id="SPD30528.1"/>
    </source>
</evidence>
<dbReference type="SMART" id="SM00248">
    <property type="entry name" value="ANK"/>
    <property type="match status" value="4"/>
</dbReference>
<protein>
    <submittedName>
        <fullName evidence="6">Uncharacterized protein</fullName>
    </submittedName>
</protein>
<evidence type="ECO:0000259" key="4">
    <source>
        <dbReference type="Pfam" id="PF07727"/>
    </source>
</evidence>
<feature type="region of interest" description="Disordered" evidence="3">
    <location>
        <begin position="263"/>
        <end position="296"/>
    </location>
</feature>
<dbReference type="PROSITE" id="PS50297">
    <property type="entry name" value="ANK_REP_REGION"/>
    <property type="match status" value="1"/>
</dbReference>
<feature type="compositionally biased region" description="Polar residues" evidence="3">
    <location>
        <begin position="517"/>
        <end position="540"/>
    </location>
</feature>
<organism evidence="6">
    <name type="scientific">Fagus sylvatica</name>
    <name type="common">Beechnut</name>
    <dbReference type="NCBI Taxonomy" id="28930"/>
    <lineage>
        <taxon>Eukaryota</taxon>
        <taxon>Viridiplantae</taxon>
        <taxon>Streptophyta</taxon>
        <taxon>Embryophyta</taxon>
        <taxon>Tracheophyta</taxon>
        <taxon>Spermatophyta</taxon>
        <taxon>Magnoliopsida</taxon>
        <taxon>eudicotyledons</taxon>
        <taxon>Gunneridae</taxon>
        <taxon>Pentapetalae</taxon>
        <taxon>rosids</taxon>
        <taxon>fabids</taxon>
        <taxon>Fagales</taxon>
        <taxon>Fagaceae</taxon>
        <taxon>Fagus</taxon>
    </lineage>
</organism>
<dbReference type="Pfam" id="PF22936">
    <property type="entry name" value="Pol_BBD"/>
    <property type="match status" value="1"/>
</dbReference>
<dbReference type="AlphaFoldDB" id="A0A2N9J140"/>
<feature type="compositionally biased region" description="Basic and acidic residues" evidence="3">
    <location>
        <begin position="985"/>
        <end position="1002"/>
    </location>
</feature>
<evidence type="ECO:0000256" key="3">
    <source>
        <dbReference type="SAM" id="MobiDB-lite"/>
    </source>
</evidence>
<dbReference type="InterPro" id="IPR013103">
    <property type="entry name" value="RVT_2"/>
</dbReference>
<gene>
    <name evidence="6" type="ORF">FSB_LOCUS58410</name>
</gene>
<feature type="region of interest" description="Disordered" evidence="3">
    <location>
        <begin position="580"/>
        <end position="599"/>
    </location>
</feature>
<dbReference type="EMBL" id="OIVN01006321">
    <property type="protein sequence ID" value="SPD30528.1"/>
    <property type="molecule type" value="Genomic_DNA"/>
</dbReference>
<dbReference type="SUPFAM" id="SSF48403">
    <property type="entry name" value="Ankyrin repeat"/>
    <property type="match status" value="1"/>
</dbReference>
<accession>A0A2N9J140</accession>
<keyword evidence="1" id="KW-0064">Aspartyl protease</keyword>
<keyword evidence="1" id="KW-0378">Hydrolase</keyword>
<sequence>MCPSLLWQANAKYETPLHIAARYGYADIVKVLIECAKTPHQDLEIGNKVAREMLRMTNMEKDTVLHKAVRYNHLEVVKLLTEADPDFSYSANDAGETPLYMAAERQFPDLVSEILGTCRSPAHSGPLGRTILHAAVIWDDIENVLAYVVQCTTSREVWLTLKRMFTAHSWARVMNIHYQLSTLKKGDSSIADYFHKFTSLIATLAAINKPFTDEEQISFLLASLGSEFESFVTTVQMRTDLLSMGIFFPMNFVWLKHNPRFSNTSHTGRTSSSSGQRTNRGRSRGRGSSTNGSRPTCQVCGATHHLTADLTNLNVRADEYHGQEQICVGNGKGLPINHVGTTQLLSPNSSFKLHDVLHVPQISQNLLSVQKFTIDTHTFVELHPKFFNVKDQATGKLLLHGSSRHGLYPFPFLINKSYKSNKNLRSPTAFVGERVSPHQWHSSLLHRGYKCLYIPTGRLYISRDVIFLETLFPFSQNNSSPSSTFSDQSISLFGPSLMVSLQARSLTNASAPAPINSRASPINSQAYDPTQNIPHGPTQTDPHEPLTLTQTEPITSTQMEPSAVDISQPHLIQPATFTKTLPKNSQTPAPIPTPHPMITRSKNFITKPKLPTDGTVRYPLPKALLAVAHGSLSEPEPTCYTMASKSHEWRQVMNLEFDALLQNHTWTLVPSHPFQNLIGCKWVFRVKRKADGSVEWHKAWLVAKGFHQQSGNAFLHGTLSEEVFMSQPPGYQHPIYPTHVYSSLFIYKHKSLTMFILIYVDDIIITSSQPSAIDDLLISLTHDFAVKDLGPLNFFLGVEVLSTPHGILLSQQRSAPLIQAFSDADWAGSCDDRRSTGSYCIFLGTNLISWSCKKQATVARSSIEAEYKALANAAAEVKWLQSLLHELGQSCLSPPVLWCDNIEATYLSTNSVFHTKTKHIEIDFHFVRDMVASKSLLVRFVSTRDQLADLLTKPLSSPRFTFLCSKLNVLPIPLDLRGSVKDKDHLNSNSADKADHGKENTDTNHLPIK</sequence>
<dbReference type="InterPro" id="IPR002110">
    <property type="entry name" value="Ankyrin_rpt"/>
</dbReference>
<feature type="region of interest" description="Disordered" evidence="3">
    <location>
        <begin position="985"/>
        <end position="1009"/>
    </location>
</feature>
<dbReference type="PANTHER" id="PTHR11439:SF450">
    <property type="entry name" value="REVERSE TRANSCRIPTASE TY1_COPIA-TYPE DOMAIN-CONTAINING PROTEIN"/>
    <property type="match status" value="1"/>
</dbReference>
<dbReference type="PANTHER" id="PTHR11439">
    <property type="entry name" value="GAG-POL-RELATED RETROTRANSPOSON"/>
    <property type="match status" value="1"/>
</dbReference>
<reference evidence="6" key="1">
    <citation type="submission" date="2018-02" db="EMBL/GenBank/DDBJ databases">
        <authorList>
            <person name="Cohen D.B."/>
            <person name="Kent A.D."/>
        </authorList>
    </citation>
    <scope>NUCLEOTIDE SEQUENCE</scope>
</reference>
<keyword evidence="2" id="KW-0040">ANK repeat</keyword>
<feature type="region of interest" description="Disordered" evidence="3">
    <location>
        <begin position="512"/>
        <end position="544"/>
    </location>
</feature>
<feature type="compositionally biased region" description="Low complexity" evidence="3">
    <location>
        <begin position="263"/>
        <end position="278"/>
    </location>
</feature>
<dbReference type="PROSITE" id="PS50088">
    <property type="entry name" value="ANK_REPEAT"/>
    <property type="match status" value="2"/>
</dbReference>